<dbReference type="Proteomes" id="UP000286246">
    <property type="component" value="Unassembled WGS sequence"/>
</dbReference>
<gene>
    <name evidence="2" type="ORF">DFQ12_0020</name>
</gene>
<dbReference type="EMBL" id="RAPY01000001">
    <property type="protein sequence ID" value="RKE55191.1"/>
    <property type="molecule type" value="Genomic_DNA"/>
</dbReference>
<dbReference type="OrthoDB" id="1246359at2"/>
<comment type="caution">
    <text evidence="2">The sequence shown here is derived from an EMBL/GenBank/DDBJ whole genome shotgun (WGS) entry which is preliminary data.</text>
</comment>
<reference evidence="2 3" key="1">
    <citation type="submission" date="2018-09" db="EMBL/GenBank/DDBJ databases">
        <title>Genomic Encyclopedia of Type Strains, Phase III (KMG-III): the genomes of soil and plant-associated and newly described type strains.</title>
        <authorList>
            <person name="Whitman W."/>
        </authorList>
    </citation>
    <scope>NUCLEOTIDE SEQUENCE [LARGE SCALE GENOMIC DNA]</scope>
    <source>
        <strain evidence="2 3">CECT 7938</strain>
    </source>
</reference>
<evidence type="ECO:0000313" key="2">
    <source>
        <dbReference type="EMBL" id="RKE55191.1"/>
    </source>
</evidence>
<dbReference type="RefSeq" id="WP_120257008.1">
    <property type="nucleotide sequence ID" value="NZ_RAPY01000001.1"/>
</dbReference>
<accession>A0A420BER8</accession>
<dbReference type="AlphaFoldDB" id="A0A420BER8"/>
<organism evidence="2 3">
    <name type="scientific">Sphingobacterium detergens</name>
    <dbReference type="NCBI Taxonomy" id="1145106"/>
    <lineage>
        <taxon>Bacteria</taxon>
        <taxon>Pseudomonadati</taxon>
        <taxon>Bacteroidota</taxon>
        <taxon>Sphingobacteriia</taxon>
        <taxon>Sphingobacteriales</taxon>
        <taxon>Sphingobacteriaceae</taxon>
        <taxon>Sphingobacterium</taxon>
    </lineage>
</organism>
<feature type="signal peptide" evidence="1">
    <location>
        <begin position="1"/>
        <end position="25"/>
    </location>
</feature>
<evidence type="ECO:0000313" key="3">
    <source>
        <dbReference type="Proteomes" id="UP000286246"/>
    </source>
</evidence>
<name>A0A420BER8_SPHD1</name>
<proteinExistence type="predicted"/>
<keyword evidence="1" id="KW-0732">Signal</keyword>
<sequence length="178" mass="19961">MMIKTLTLNMFFLLLTMSVFSQNHAGIKSLLNKDSEFIFPQTVQKIEAALNAKTVYYEDANEEKYAKWLTNSGLELYTSLGKGNTINEIFFDIPEDQALVVEGLPFNLVMNKTTLKESAAKFSKYAAKTQKMEEGSTFPGGSKLTFKKGKHYATLIFDSKNLLRFLGLTTEFIGPGVN</sequence>
<evidence type="ECO:0000256" key="1">
    <source>
        <dbReference type="SAM" id="SignalP"/>
    </source>
</evidence>
<protein>
    <submittedName>
        <fullName evidence="2">Uncharacterized protein</fullName>
    </submittedName>
</protein>
<feature type="chain" id="PRO_5019143904" evidence="1">
    <location>
        <begin position="26"/>
        <end position="178"/>
    </location>
</feature>
<keyword evidence="3" id="KW-1185">Reference proteome</keyword>